<protein>
    <submittedName>
        <fullName evidence="5">Uncharacterized protein</fullName>
    </submittedName>
</protein>
<name>A0A562EP13_RHORH</name>
<organism evidence="5 6">
    <name type="scientific">Rhodococcus rhodochrous J45</name>
    <dbReference type="NCBI Taxonomy" id="935266"/>
    <lineage>
        <taxon>Bacteria</taxon>
        <taxon>Bacillati</taxon>
        <taxon>Actinomycetota</taxon>
        <taxon>Actinomycetes</taxon>
        <taxon>Mycobacteriales</taxon>
        <taxon>Nocardiaceae</taxon>
        <taxon>Rhodococcus</taxon>
    </lineage>
</organism>
<dbReference type="AlphaFoldDB" id="A0A562EP13"/>
<evidence type="ECO:0000256" key="1">
    <source>
        <dbReference type="SAM" id="MobiDB-lite"/>
    </source>
</evidence>
<comment type="caution">
    <text evidence="5">The sequence shown here is derived from an EMBL/GenBank/DDBJ whole genome shotgun (WGS) entry which is preliminary data.</text>
</comment>
<accession>A0A562EP13</accession>
<dbReference type="RefSeq" id="WP_261379843.1">
    <property type="nucleotide sequence ID" value="NZ_VLJT01000009.1"/>
</dbReference>
<feature type="domain" description="DUF7373" evidence="4">
    <location>
        <begin position="279"/>
        <end position="400"/>
    </location>
</feature>
<feature type="region of interest" description="Disordered" evidence="1">
    <location>
        <begin position="25"/>
        <end position="47"/>
    </location>
</feature>
<evidence type="ECO:0000313" key="5">
    <source>
        <dbReference type="EMBL" id="TWH23493.1"/>
    </source>
</evidence>
<proteinExistence type="predicted"/>
<dbReference type="Pfam" id="PF24088">
    <property type="entry name" value="DUF7373"/>
    <property type="match status" value="1"/>
</dbReference>
<sequence>MRTSRATRAVLAVATATILAAAGYGSDTTVTGNGTEPATPPGQESTEGIDLASLDTGEYRVEPRDFVGENFAAGEAGPVIEGQRMAEFVVHPHDIDPTLTTEGARTGVSVSTDRILADGAGNLLEPFGMITGFRTSRSTEDESGMLQVAVARFATPEDAARAAQVVHDFERVDRTTPLASDPSIVTGIPPAVPVAVPGAPETLASVRSWDVIGRVTTTTITPQGSFVIHTYASSETGDVAWTTDIAARAARAQATLLDGFPATPVEEIGDLPMDVDRVLARAVGLPEGALPRLSDLAVYGPDGWLHFDSHPARTERIFEVTGTDRIAKAASNVYRTAGPAEAELLRDDFVETIREMHPDLVEDETVPQDIPGTRCWSGDVAQGRASVCLIVHGRYMAELSGLRPVGTRLPRTTRFVRCHSGWPPST</sequence>
<dbReference type="Pfam" id="PF24092">
    <property type="entry name" value="DUF7373_C"/>
    <property type="match status" value="1"/>
</dbReference>
<feature type="domain" description="DUF7373" evidence="3">
    <location>
        <begin position="74"/>
        <end position="273"/>
    </location>
</feature>
<dbReference type="InterPro" id="IPR056463">
    <property type="entry name" value="DUF7373_C"/>
</dbReference>
<dbReference type="InterPro" id="IPR055797">
    <property type="entry name" value="DUF7373"/>
</dbReference>
<evidence type="ECO:0000259" key="3">
    <source>
        <dbReference type="Pfam" id="PF24088"/>
    </source>
</evidence>
<feature type="signal peptide" evidence="2">
    <location>
        <begin position="1"/>
        <end position="21"/>
    </location>
</feature>
<dbReference type="Proteomes" id="UP000317573">
    <property type="component" value="Unassembled WGS sequence"/>
</dbReference>
<evidence type="ECO:0000256" key="2">
    <source>
        <dbReference type="SAM" id="SignalP"/>
    </source>
</evidence>
<feature type="compositionally biased region" description="Polar residues" evidence="1">
    <location>
        <begin position="26"/>
        <end position="46"/>
    </location>
</feature>
<keyword evidence="2" id="KW-0732">Signal</keyword>
<reference evidence="5 6" key="1">
    <citation type="submission" date="2019-07" db="EMBL/GenBank/DDBJ databases">
        <title>Genome sequencing of lignin-degrading bacterial isolates.</title>
        <authorList>
            <person name="Gladden J."/>
        </authorList>
    </citation>
    <scope>NUCLEOTIDE SEQUENCE [LARGE SCALE GENOMIC DNA]</scope>
    <source>
        <strain evidence="5 6">J45</strain>
    </source>
</reference>
<dbReference type="EMBL" id="VLJT01000009">
    <property type="protein sequence ID" value="TWH23493.1"/>
    <property type="molecule type" value="Genomic_DNA"/>
</dbReference>
<feature type="chain" id="PRO_5022052607" evidence="2">
    <location>
        <begin position="22"/>
        <end position="426"/>
    </location>
</feature>
<gene>
    <name evidence="5" type="ORF">L618_001200000400</name>
</gene>
<evidence type="ECO:0000313" key="6">
    <source>
        <dbReference type="Proteomes" id="UP000317573"/>
    </source>
</evidence>
<evidence type="ECO:0000259" key="4">
    <source>
        <dbReference type="Pfam" id="PF24092"/>
    </source>
</evidence>